<gene>
    <name evidence="1" type="ORF">BN9_119640</name>
</gene>
<proteinExistence type="predicted"/>
<protein>
    <submittedName>
        <fullName evidence="1">Uncharacterized protein</fullName>
    </submittedName>
</protein>
<reference evidence="1 2" key="1">
    <citation type="submission" date="2012-05" db="EMBL/GenBank/DDBJ databases">
        <title>Recombination and specialization in a pathogen metapopulation.</title>
        <authorList>
            <person name="Gardiner A."/>
            <person name="Kemen E."/>
            <person name="Schultz-Larsen T."/>
            <person name="MacLean D."/>
            <person name="Van Oosterhout C."/>
            <person name="Jones J.D.G."/>
        </authorList>
    </citation>
    <scope>NUCLEOTIDE SEQUENCE [LARGE SCALE GENOMIC DNA]</scope>
    <source>
        <strain evidence="1 2">Ac Nc2</strain>
    </source>
</reference>
<evidence type="ECO:0000313" key="1">
    <source>
        <dbReference type="EMBL" id="CCI50300.1"/>
    </source>
</evidence>
<dbReference type="AlphaFoldDB" id="A0A024GU20"/>
<accession>A0A024GU20</accession>
<name>A0A024GU20_9STRA</name>
<keyword evidence="2" id="KW-1185">Reference proteome</keyword>
<comment type="caution">
    <text evidence="1">The sequence shown here is derived from an EMBL/GenBank/DDBJ whole genome shotgun (WGS) entry which is preliminary data.</text>
</comment>
<evidence type="ECO:0000313" key="2">
    <source>
        <dbReference type="Proteomes" id="UP000053237"/>
    </source>
</evidence>
<dbReference type="EMBL" id="CAIX01000446">
    <property type="protein sequence ID" value="CCI50300.1"/>
    <property type="molecule type" value="Genomic_DNA"/>
</dbReference>
<organism evidence="1 2">
    <name type="scientific">Albugo candida</name>
    <dbReference type="NCBI Taxonomy" id="65357"/>
    <lineage>
        <taxon>Eukaryota</taxon>
        <taxon>Sar</taxon>
        <taxon>Stramenopiles</taxon>
        <taxon>Oomycota</taxon>
        <taxon>Peronosporomycetes</taxon>
        <taxon>Albuginales</taxon>
        <taxon>Albuginaceae</taxon>
        <taxon>Albugo</taxon>
    </lineage>
</organism>
<dbReference type="Proteomes" id="UP000053237">
    <property type="component" value="Unassembled WGS sequence"/>
</dbReference>
<dbReference type="InParanoid" id="A0A024GU20"/>
<sequence>MSLHQCKIYYEASPFYKVKINAIIPALNTLTTIRKRSLTDIISFLHFDLQSSHLQNSYREENGKFRVLELNLHDVQRCNTTNSSFGPSHQCFICCRAYCSVGEFTHEYCASFLTSAKSGCKLTAHTPSRHKRLKSGGFTFKCTKVKRLLTLYANVR</sequence>